<dbReference type="PANTHER" id="PTHR43485:SF1">
    <property type="entry name" value="FORMATE HYDROGENLYASE SUBUNIT 5-RELATED"/>
    <property type="match status" value="1"/>
</dbReference>
<dbReference type="AlphaFoldDB" id="T0YXS2"/>
<reference evidence="4" key="2">
    <citation type="journal article" date="2014" name="ISME J.">
        <title>Microbial stratification in low pH oxic and suboxic macroscopic growths along an acid mine drainage.</title>
        <authorList>
            <person name="Mendez-Garcia C."/>
            <person name="Mesa V."/>
            <person name="Sprenger R.R."/>
            <person name="Richter M."/>
            <person name="Diez M.S."/>
            <person name="Solano J."/>
            <person name="Bargiela R."/>
            <person name="Golyshina O.V."/>
            <person name="Manteca A."/>
            <person name="Ramos J.L."/>
            <person name="Gallego J.R."/>
            <person name="Llorente I."/>
            <person name="Martins Dos Santos V.A."/>
            <person name="Jensen O.N."/>
            <person name="Pelaez A.I."/>
            <person name="Sanchez J."/>
            <person name="Ferrer M."/>
        </authorList>
    </citation>
    <scope>NUCLEOTIDE SEQUENCE</scope>
</reference>
<feature type="non-terminal residue" evidence="4">
    <location>
        <position position="1"/>
    </location>
</feature>
<dbReference type="GO" id="GO:0048038">
    <property type="term" value="F:quinone binding"/>
    <property type="evidence" value="ECO:0007669"/>
    <property type="project" value="InterPro"/>
</dbReference>
<name>T0YXS2_9ZZZZ</name>
<dbReference type="InterPro" id="IPR001135">
    <property type="entry name" value="NADH_Q_OxRdtase_suD"/>
</dbReference>
<dbReference type="Pfam" id="PF00346">
    <property type="entry name" value="Complex1_49kDa"/>
    <property type="match status" value="1"/>
</dbReference>
<feature type="region of interest" description="Disordered" evidence="2">
    <location>
        <begin position="223"/>
        <end position="243"/>
    </location>
</feature>
<sequence>RLASRISGDSAVAYSLVFSQAVEQATGIAPSEGSRFVRAILLERERIANHLGDLGSLGNDAGLGAALSLFGRLRESLHRTSLTFFGHRLLFDSVVPGGASSGLSVSAVEHLLGECDFLTRELSQLERIYADHGGLQDRFQNTGILSPEVAHLYGVGGVAGRASGQAFDARVDHRGDPTHRFAPALSLDHTGDVAARVRIRFLEIFESLLFTRSLLLHLPDAPPHHGSSRILPEPREGSRSRRR</sequence>
<dbReference type="GO" id="GO:0051287">
    <property type="term" value="F:NAD binding"/>
    <property type="evidence" value="ECO:0007669"/>
    <property type="project" value="InterPro"/>
</dbReference>
<dbReference type="InterPro" id="IPR052197">
    <property type="entry name" value="ComplexI_49kDa-like"/>
</dbReference>
<feature type="compositionally biased region" description="Basic and acidic residues" evidence="2">
    <location>
        <begin position="232"/>
        <end position="243"/>
    </location>
</feature>
<dbReference type="Gene3D" id="1.10.645.10">
    <property type="entry name" value="Cytochrome-c3 Hydrogenase, chain B"/>
    <property type="match status" value="1"/>
</dbReference>
<proteinExistence type="predicted"/>
<dbReference type="InterPro" id="IPR029014">
    <property type="entry name" value="NiFe-Hase_large"/>
</dbReference>
<gene>
    <name evidence="4" type="ORF">B1A_17350</name>
</gene>
<feature type="domain" description="NADH-quinone oxidoreductase subunit D" evidence="3">
    <location>
        <begin position="66"/>
        <end position="236"/>
    </location>
</feature>
<dbReference type="EMBL" id="AUZX01012766">
    <property type="protein sequence ID" value="EQD37863.1"/>
    <property type="molecule type" value="Genomic_DNA"/>
</dbReference>
<protein>
    <submittedName>
        <fullName evidence="4">NADH-ubiquinone oxidoreductase, chain 49kDa</fullName>
    </submittedName>
</protein>
<keyword evidence="4" id="KW-0830">Ubiquinone</keyword>
<comment type="caution">
    <text evidence="4">The sequence shown here is derived from an EMBL/GenBank/DDBJ whole genome shotgun (WGS) entry which is preliminary data.</text>
</comment>
<evidence type="ECO:0000256" key="2">
    <source>
        <dbReference type="SAM" id="MobiDB-lite"/>
    </source>
</evidence>
<feature type="non-terminal residue" evidence="4">
    <location>
        <position position="243"/>
    </location>
</feature>
<evidence type="ECO:0000256" key="1">
    <source>
        <dbReference type="ARBA" id="ARBA00023002"/>
    </source>
</evidence>
<evidence type="ECO:0000259" key="3">
    <source>
        <dbReference type="Pfam" id="PF00346"/>
    </source>
</evidence>
<dbReference type="SUPFAM" id="SSF56762">
    <property type="entry name" value="HydB/Nqo4-like"/>
    <property type="match status" value="1"/>
</dbReference>
<keyword evidence="1" id="KW-0560">Oxidoreductase</keyword>
<dbReference type="PANTHER" id="PTHR43485">
    <property type="entry name" value="HYDROGENASE-4 COMPONENT G"/>
    <property type="match status" value="1"/>
</dbReference>
<reference evidence="4" key="1">
    <citation type="submission" date="2013-08" db="EMBL/GenBank/DDBJ databases">
        <authorList>
            <person name="Mendez C."/>
            <person name="Richter M."/>
            <person name="Ferrer M."/>
            <person name="Sanchez J."/>
        </authorList>
    </citation>
    <scope>NUCLEOTIDE SEQUENCE</scope>
</reference>
<evidence type="ECO:0000313" key="4">
    <source>
        <dbReference type="EMBL" id="EQD37863.1"/>
    </source>
</evidence>
<accession>T0YXS2</accession>
<dbReference type="GO" id="GO:0016651">
    <property type="term" value="F:oxidoreductase activity, acting on NAD(P)H"/>
    <property type="evidence" value="ECO:0007669"/>
    <property type="project" value="InterPro"/>
</dbReference>
<organism evidence="4">
    <name type="scientific">mine drainage metagenome</name>
    <dbReference type="NCBI Taxonomy" id="410659"/>
    <lineage>
        <taxon>unclassified sequences</taxon>
        <taxon>metagenomes</taxon>
        <taxon>ecological metagenomes</taxon>
    </lineage>
</organism>